<dbReference type="EMBL" id="CP151406">
    <property type="protein sequence ID" value="WZJ20331.1"/>
    <property type="molecule type" value="Genomic_DNA"/>
</dbReference>
<dbReference type="PANTHER" id="PTHR35191">
    <property type="entry name" value="PROPHAGE SIDE TAIL FIBER PROTEIN HOMOLOG STFQ-RELATED"/>
    <property type="match status" value="1"/>
</dbReference>
<gene>
    <name evidence="1" type="ORF">AADV58_10230</name>
</gene>
<proteinExistence type="predicted"/>
<evidence type="ECO:0000313" key="2">
    <source>
        <dbReference type="Proteomes" id="UP001479520"/>
    </source>
</evidence>
<evidence type="ECO:0000313" key="1">
    <source>
        <dbReference type="EMBL" id="WZJ20331.1"/>
    </source>
</evidence>
<organism evidence="1 2">
    <name type="scientific">Azonexus hydrophilus</name>
    <dbReference type="NCBI Taxonomy" id="418702"/>
    <lineage>
        <taxon>Bacteria</taxon>
        <taxon>Pseudomonadati</taxon>
        <taxon>Pseudomonadota</taxon>
        <taxon>Betaproteobacteria</taxon>
        <taxon>Rhodocyclales</taxon>
        <taxon>Azonexaceae</taxon>
        <taxon>Azonexus</taxon>
    </lineage>
</organism>
<evidence type="ECO:0008006" key="3">
    <source>
        <dbReference type="Google" id="ProtNLM"/>
    </source>
</evidence>
<keyword evidence="2" id="KW-1185">Reference proteome</keyword>
<dbReference type="RefSeq" id="WP_341743102.1">
    <property type="nucleotide sequence ID" value="NZ_CP151406.1"/>
</dbReference>
<sequence>MANLPESNEWPEGIYQLEEDDPVQGGPDGIDNLQAKQLANRTKFLRNLIESFLEGAQPLDAELTALAGLVSAANKLPYFTGSGAAALTDLTAFARTLLDDANAAAALATLGAAPLASPALTGTPTAPTAAAGTSNTQLANTAFVQAAVAELVNSSPAALDTLQELAAALGNDANFATTMTNALAGKQPLDAATAKTNAKQTWTAQQRPMAGSLTDATGIAWNGDTNGQVVRLTIAGNRTMNAPTNILQDALYILRVTQDASGGRVLSWNSAFKFGGNGAPTLTTAANKTDILSFIGGAGNTLEFIGARLDAV</sequence>
<protein>
    <recommendedName>
        <fullName evidence="3">Phage tail protein</fullName>
    </recommendedName>
</protein>
<reference evidence="1 2" key="1">
    <citation type="submission" date="2024-04" db="EMBL/GenBank/DDBJ databases">
        <title>Dissimilatory iodate-reducing microorganisms contribute to the enrichment of iodine in groundwater.</title>
        <authorList>
            <person name="Jiang Z."/>
        </authorList>
    </citation>
    <scope>NUCLEOTIDE SEQUENCE [LARGE SCALE GENOMIC DNA]</scope>
    <source>
        <strain evidence="1 2">NCP973</strain>
    </source>
</reference>
<dbReference type="Proteomes" id="UP001479520">
    <property type="component" value="Chromosome"/>
</dbReference>
<accession>A0ABZ2XGD7</accession>
<dbReference type="InterPro" id="IPR051934">
    <property type="entry name" value="Phage_Tail_Fiber_Structural"/>
</dbReference>
<dbReference type="PANTHER" id="PTHR35191:SF1">
    <property type="entry name" value="PROPHAGE SIDE TAIL FIBER PROTEIN HOMOLOG STFQ-RELATED"/>
    <property type="match status" value="1"/>
</dbReference>
<name>A0ABZ2XGD7_9RHOO</name>